<dbReference type="EMBL" id="FNFF01000002">
    <property type="protein sequence ID" value="SDJ70214.1"/>
    <property type="molecule type" value="Genomic_DNA"/>
</dbReference>
<name>A0A1G8VVX0_9ACTN</name>
<proteinExistence type="predicted"/>
<keyword evidence="2" id="KW-1185">Reference proteome</keyword>
<evidence type="ECO:0000313" key="2">
    <source>
        <dbReference type="Proteomes" id="UP000199155"/>
    </source>
</evidence>
<dbReference type="OrthoDB" id="4226521at2"/>
<evidence type="ECO:0000313" key="1">
    <source>
        <dbReference type="EMBL" id="SDJ70214.1"/>
    </source>
</evidence>
<dbReference type="STRING" id="417292.SAMN05421806_10279"/>
<protein>
    <recommendedName>
        <fullName evidence="3">A-factor biosynthesis hotdog domain-containing protein</fullName>
    </recommendedName>
</protein>
<reference evidence="1 2" key="1">
    <citation type="submission" date="2016-10" db="EMBL/GenBank/DDBJ databases">
        <authorList>
            <person name="de Groot N.N."/>
        </authorList>
    </citation>
    <scope>NUCLEOTIDE SEQUENCE [LARGE SCALE GENOMIC DNA]</scope>
    <source>
        <strain evidence="1 2">CGMCC 4.5727</strain>
    </source>
</reference>
<accession>A0A1G8VVX0</accession>
<organism evidence="1 2">
    <name type="scientific">Streptomyces indicus</name>
    <dbReference type="NCBI Taxonomy" id="417292"/>
    <lineage>
        <taxon>Bacteria</taxon>
        <taxon>Bacillati</taxon>
        <taxon>Actinomycetota</taxon>
        <taxon>Actinomycetes</taxon>
        <taxon>Kitasatosporales</taxon>
        <taxon>Streptomycetaceae</taxon>
        <taxon>Streptomyces</taxon>
    </lineage>
</organism>
<dbReference type="Proteomes" id="UP000199155">
    <property type="component" value="Unassembled WGS sequence"/>
</dbReference>
<dbReference type="AlphaFoldDB" id="A0A1G8VVX0"/>
<sequence>MEPRLVRLSEPGTTTMFSPLQLRPRFVLGQASSGLARWLGQYVTPFPAMVAEYGNAVVVTDLRIDDVPGRPGFTEAASVDVRCGLTLDPAGERMRLTVDCAAGGRPLAHAVLSARVLSVAEGAGLSAGPGVLHAALRERFTPAETVPVPRPPDPHPGHGPEVLPEQEWRTFISRSHAEVADQWSYIEMAELATQARERLFTEGLHGELPPHRVIGTPTRTLHAFFRRPMFVYDACVVRTSAHAVPDTGGLCFRHRIGPPGARRAHLTVCEVLEPQP</sequence>
<evidence type="ECO:0008006" key="3">
    <source>
        <dbReference type="Google" id="ProtNLM"/>
    </source>
</evidence>
<dbReference type="RefSeq" id="WP_093607891.1">
    <property type="nucleotide sequence ID" value="NZ_FNFF01000002.1"/>
</dbReference>
<gene>
    <name evidence="1" type="ORF">SAMN05421806_10279</name>
</gene>